<reference evidence="13 14" key="1">
    <citation type="submission" date="2020-08" db="EMBL/GenBank/DDBJ databases">
        <title>Genome public.</title>
        <authorList>
            <person name="Liu C."/>
            <person name="Sun Q."/>
        </authorList>
    </citation>
    <scope>NUCLEOTIDE SEQUENCE [LARGE SCALE GENOMIC DNA]</scope>
    <source>
        <strain evidence="13 14">BX3</strain>
    </source>
</reference>
<keyword evidence="13" id="KW-0326">Glycosidase</keyword>
<evidence type="ECO:0000256" key="11">
    <source>
        <dbReference type="RuleBase" id="RU003780"/>
    </source>
</evidence>
<feature type="active site" description="Proton acceptor" evidence="9 10">
    <location>
        <position position="64"/>
    </location>
</feature>
<evidence type="ECO:0000256" key="1">
    <source>
        <dbReference type="ARBA" id="ARBA00001400"/>
    </source>
</evidence>
<evidence type="ECO:0000256" key="5">
    <source>
        <dbReference type="ARBA" id="ARBA00018429"/>
    </source>
</evidence>
<comment type="caution">
    <text evidence="13">The sequence shown here is derived from an EMBL/GenBank/DDBJ whole genome shotgun (WGS) entry which is preliminary data.</text>
</comment>
<dbReference type="SUPFAM" id="SSF52141">
    <property type="entry name" value="Uracil-DNA glycosylase-like"/>
    <property type="match status" value="1"/>
</dbReference>
<comment type="function">
    <text evidence="2 9 11">Excises uracil residues from the DNA which can arise as a result of misincorporation of dUMP residues by DNA polymerase or due to deamination of cytosine.</text>
</comment>
<evidence type="ECO:0000256" key="9">
    <source>
        <dbReference type="HAMAP-Rule" id="MF_00148"/>
    </source>
</evidence>
<dbReference type="PROSITE" id="PS00130">
    <property type="entry name" value="U_DNA_GLYCOSYLASE"/>
    <property type="match status" value="1"/>
</dbReference>
<evidence type="ECO:0000256" key="8">
    <source>
        <dbReference type="ARBA" id="ARBA00023204"/>
    </source>
</evidence>
<dbReference type="EC" id="3.2.2.27" evidence="4 9"/>
<keyword evidence="9" id="KW-0963">Cytoplasm</keyword>
<comment type="similarity">
    <text evidence="3 9 11">Belongs to the uracil-DNA glycosylase (UDG) superfamily. UNG family.</text>
</comment>
<evidence type="ECO:0000256" key="4">
    <source>
        <dbReference type="ARBA" id="ARBA00012030"/>
    </source>
</evidence>
<dbReference type="InterPro" id="IPR002043">
    <property type="entry name" value="UDG_fam1"/>
</dbReference>
<proteinExistence type="inferred from homology"/>
<dbReference type="GO" id="GO:0004844">
    <property type="term" value="F:uracil DNA N-glycosylase activity"/>
    <property type="evidence" value="ECO:0007669"/>
    <property type="project" value="UniProtKB-EC"/>
</dbReference>
<dbReference type="PANTHER" id="PTHR11264:SF0">
    <property type="entry name" value="URACIL-DNA GLYCOSYLASE"/>
    <property type="match status" value="1"/>
</dbReference>
<evidence type="ECO:0000256" key="10">
    <source>
        <dbReference type="PROSITE-ProRule" id="PRU10072"/>
    </source>
</evidence>
<dbReference type="InterPro" id="IPR005122">
    <property type="entry name" value="Uracil-DNA_glycosylase-like"/>
</dbReference>
<dbReference type="PANTHER" id="PTHR11264">
    <property type="entry name" value="URACIL-DNA GLYCOSYLASE"/>
    <property type="match status" value="1"/>
</dbReference>
<evidence type="ECO:0000256" key="7">
    <source>
        <dbReference type="ARBA" id="ARBA00022801"/>
    </source>
</evidence>
<accession>A0ABR7MVJ9</accession>
<evidence type="ECO:0000256" key="3">
    <source>
        <dbReference type="ARBA" id="ARBA00008184"/>
    </source>
</evidence>
<dbReference type="InterPro" id="IPR018085">
    <property type="entry name" value="Ura-DNA_Glyclase_AS"/>
</dbReference>
<dbReference type="NCBIfam" id="NF003589">
    <property type="entry name" value="PRK05254.1-2"/>
    <property type="match status" value="1"/>
</dbReference>
<dbReference type="NCBIfam" id="TIGR00628">
    <property type="entry name" value="ung"/>
    <property type="match status" value="1"/>
</dbReference>
<dbReference type="RefSeq" id="WP_022141128.1">
    <property type="nucleotide sequence ID" value="NZ_JACRSW010000031.1"/>
</dbReference>
<dbReference type="Proteomes" id="UP000637513">
    <property type="component" value="Unassembled WGS sequence"/>
</dbReference>
<dbReference type="CDD" id="cd10027">
    <property type="entry name" value="UDG-F1-like"/>
    <property type="match status" value="1"/>
</dbReference>
<dbReference type="EMBL" id="JACRSW010000031">
    <property type="protein sequence ID" value="MBC8557819.1"/>
    <property type="molecule type" value="Genomic_DNA"/>
</dbReference>
<comment type="subcellular location">
    <subcellularLocation>
        <location evidence="9">Cytoplasm</location>
    </subcellularLocation>
</comment>
<evidence type="ECO:0000313" key="14">
    <source>
        <dbReference type="Proteomes" id="UP000637513"/>
    </source>
</evidence>
<evidence type="ECO:0000256" key="2">
    <source>
        <dbReference type="ARBA" id="ARBA00002631"/>
    </source>
</evidence>
<dbReference type="HAMAP" id="MF_00148">
    <property type="entry name" value="UDG"/>
    <property type="match status" value="1"/>
</dbReference>
<gene>
    <name evidence="9" type="primary">ung</name>
    <name evidence="13" type="ORF">H8700_08870</name>
</gene>
<evidence type="ECO:0000259" key="12">
    <source>
        <dbReference type="SMART" id="SM00986"/>
    </source>
</evidence>
<keyword evidence="8 9" id="KW-0234">DNA repair</keyword>
<evidence type="ECO:0000313" key="13">
    <source>
        <dbReference type="EMBL" id="MBC8557819.1"/>
    </source>
</evidence>
<sequence length="229" mass="26228">MAMITNDWLDAIQPEFSKTYYRDLFEFVKDEYSKVVVYPPSDDIFNAFHFTPLSKVKVLILGQDPYHNVHQAHGLSFSVPQDQKEIPPSLQNIYKELQSDLGCYIPDNGYLKKWADQGVLLLNTVLTVRAHQANSHQGKGWEQFTDAVIQAINAQDRPIVYMLWGRPAQSKIPMLTNPKHLILKAPHPSPLSAYRGFFGCKHFSQANQFLQDNGVEPIDWQIENCHTTN</sequence>
<dbReference type="InterPro" id="IPR036895">
    <property type="entry name" value="Uracil-DNA_glycosylase-like_sf"/>
</dbReference>
<keyword evidence="14" id="KW-1185">Reference proteome</keyword>
<dbReference type="NCBIfam" id="NF003588">
    <property type="entry name" value="PRK05254.1-1"/>
    <property type="match status" value="1"/>
</dbReference>
<organism evidence="13 14">
    <name type="scientific">Jutongia hominis</name>
    <dbReference type="NCBI Taxonomy" id="2763664"/>
    <lineage>
        <taxon>Bacteria</taxon>
        <taxon>Bacillati</taxon>
        <taxon>Bacillota</taxon>
        <taxon>Clostridia</taxon>
        <taxon>Lachnospirales</taxon>
        <taxon>Lachnospiraceae</taxon>
        <taxon>Jutongia</taxon>
    </lineage>
</organism>
<keyword evidence="7 9" id="KW-0378">Hydrolase</keyword>
<evidence type="ECO:0000256" key="6">
    <source>
        <dbReference type="ARBA" id="ARBA00022763"/>
    </source>
</evidence>
<name>A0ABR7MVJ9_9FIRM</name>
<protein>
    <recommendedName>
        <fullName evidence="5 9">Uracil-DNA glycosylase</fullName>
        <shortName evidence="9">UDG</shortName>
        <ecNumber evidence="4 9">3.2.2.27</ecNumber>
    </recommendedName>
</protein>
<dbReference type="SMART" id="SM00987">
    <property type="entry name" value="UreE_C"/>
    <property type="match status" value="1"/>
</dbReference>
<dbReference type="Gene3D" id="3.40.470.10">
    <property type="entry name" value="Uracil-DNA glycosylase-like domain"/>
    <property type="match status" value="1"/>
</dbReference>
<dbReference type="NCBIfam" id="NF003592">
    <property type="entry name" value="PRK05254.1-5"/>
    <property type="match status" value="1"/>
</dbReference>
<comment type="catalytic activity">
    <reaction evidence="1 9 11">
        <text>Hydrolyzes single-stranded DNA or mismatched double-stranded DNA and polynucleotides, releasing free uracil.</text>
        <dbReference type="EC" id="3.2.2.27"/>
    </reaction>
</comment>
<dbReference type="SMART" id="SM00986">
    <property type="entry name" value="UDG"/>
    <property type="match status" value="1"/>
</dbReference>
<feature type="domain" description="Uracil-DNA glycosylase-like" evidence="12">
    <location>
        <begin position="49"/>
        <end position="210"/>
    </location>
</feature>
<keyword evidence="6 9" id="KW-0227">DNA damage</keyword>
<dbReference type="NCBIfam" id="NF003591">
    <property type="entry name" value="PRK05254.1-4"/>
    <property type="match status" value="1"/>
</dbReference>
<dbReference type="Pfam" id="PF03167">
    <property type="entry name" value="UDG"/>
    <property type="match status" value="1"/>
</dbReference>